<keyword evidence="3" id="KW-0813">Transport</keyword>
<dbReference type="GO" id="GO:0005829">
    <property type="term" value="C:cytosol"/>
    <property type="evidence" value="ECO:0007669"/>
    <property type="project" value="TreeGrafter"/>
</dbReference>
<keyword evidence="4" id="KW-1005">Bacterial flagellum biogenesis</keyword>
<organism evidence="9 10">
    <name type="scientific">Peribacillus saganii</name>
    <dbReference type="NCBI Taxonomy" id="2303992"/>
    <lineage>
        <taxon>Bacteria</taxon>
        <taxon>Bacillati</taxon>
        <taxon>Bacillota</taxon>
        <taxon>Bacilli</taxon>
        <taxon>Bacillales</taxon>
        <taxon>Bacillaceae</taxon>
        <taxon>Peribacillus</taxon>
    </lineage>
</organism>
<comment type="similarity">
    <text evidence="2">Belongs to the FliH family.</text>
</comment>
<evidence type="ECO:0000256" key="5">
    <source>
        <dbReference type="ARBA" id="ARBA00022927"/>
    </source>
</evidence>
<evidence type="ECO:0000256" key="2">
    <source>
        <dbReference type="ARBA" id="ARBA00006602"/>
    </source>
</evidence>
<evidence type="ECO:0000256" key="3">
    <source>
        <dbReference type="ARBA" id="ARBA00022448"/>
    </source>
</evidence>
<dbReference type="AlphaFoldDB" id="A0A372LST0"/>
<dbReference type="NCBIfam" id="TIGR03825">
    <property type="entry name" value="FliH_bacil"/>
    <property type="match status" value="1"/>
</dbReference>
<dbReference type="InterPro" id="IPR051472">
    <property type="entry name" value="T3SS_Stator/FliH"/>
</dbReference>
<evidence type="ECO:0000256" key="7">
    <source>
        <dbReference type="NCBIfam" id="TIGR03825"/>
    </source>
</evidence>
<feature type="domain" description="Flagellar assembly protein FliH/Type III secretion system HrpE" evidence="8">
    <location>
        <begin position="124"/>
        <end position="242"/>
    </location>
</feature>
<dbReference type="GO" id="GO:0015031">
    <property type="term" value="P:protein transport"/>
    <property type="evidence" value="ECO:0007669"/>
    <property type="project" value="UniProtKB-KW"/>
</dbReference>
<dbReference type="RefSeq" id="WP_117324967.1">
    <property type="nucleotide sequence ID" value="NZ_QVTE01000005.1"/>
</dbReference>
<dbReference type="PANTHER" id="PTHR34982:SF1">
    <property type="entry name" value="FLAGELLAR ASSEMBLY PROTEIN FLIH"/>
    <property type="match status" value="1"/>
</dbReference>
<dbReference type="OrthoDB" id="19020at2"/>
<evidence type="ECO:0000313" key="10">
    <source>
        <dbReference type="Proteomes" id="UP000264541"/>
    </source>
</evidence>
<protein>
    <recommendedName>
        <fullName evidence="7">Flagellar assembly protein FliH</fullName>
    </recommendedName>
</protein>
<dbReference type="EMBL" id="QVTE01000005">
    <property type="protein sequence ID" value="RFU71285.1"/>
    <property type="molecule type" value="Genomic_DNA"/>
</dbReference>
<evidence type="ECO:0000256" key="4">
    <source>
        <dbReference type="ARBA" id="ARBA00022795"/>
    </source>
</evidence>
<dbReference type="Pfam" id="PF02108">
    <property type="entry name" value="FliH"/>
    <property type="match status" value="1"/>
</dbReference>
<keyword evidence="5" id="KW-0653">Protein transport</keyword>
<dbReference type="InterPro" id="IPR018035">
    <property type="entry name" value="Flagellar_FliH/T3SS_HrpE"/>
</dbReference>
<gene>
    <name evidence="9" type="primary">fliH</name>
    <name evidence="9" type="ORF">D0469_01890</name>
</gene>
<dbReference type="GO" id="GO:0044781">
    <property type="term" value="P:bacterial-type flagellum organization"/>
    <property type="evidence" value="ECO:0007669"/>
    <property type="project" value="UniProtKB-KW"/>
</dbReference>
<keyword evidence="9" id="KW-0969">Cilium</keyword>
<keyword evidence="6" id="KW-1006">Bacterial flagellum protein export</keyword>
<reference evidence="9 10" key="1">
    <citation type="submission" date="2018-08" db="EMBL/GenBank/DDBJ databases">
        <title>Bacillus chawlae sp. nov., Bacillus glennii sp. nov., and Bacillus saganii sp. nov. Isolated from the Vehicle Assembly Building at Kennedy Space Center where the Viking Spacecraft were Assembled.</title>
        <authorList>
            <person name="Seuylemezian A."/>
            <person name="Vaishampayan P."/>
        </authorList>
    </citation>
    <scope>NUCLEOTIDE SEQUENCE [LARGE SCALE GENOMIC DNA]</scope>
    <source>
        <strain evidence="9 10">V47-23a</strain>
    </source>
</reference>
<dbReference type="PANTHER" id="PTHR34982">
    <property type="entry name" value="YOP PROTEINS TRANSLOCATION PROTEIN L"/>
    <property type="match status" value="1"/>
</dbReference>
<sequence length="258" mass="29857">MTSLSRIIKSNHASQQVSEDRTIKIRTFSLQQEDIEEAAMPEEITSSMLLEEASMEAERIIEKANQQAWDIIQEANLSRERWEQEEKPMLMQAAREEGFQRGYEAGQQQGYKEMAESIAFAKDIVQSSKNDYRIKIESSEKTILELGLKVAERIIGLKLDESEEAFYSIVKRAIREAREYDEVQLHVNPVHYGFLLTQKDELEGIFPRQTDLFIYPDEQMDEHSCYIESSNGRINASVDSQLLEVKQKLIELLEGEDQ</sequence>
<evidence type="ECO:0000256" key="1">
    <source>
        <dbReference type="ARBA" id="ARBA00003041"/>
    </source>
</evidence>
<proteinExistence type="inferred from homology"/>
<keyword evidence="10" id="KW-1185">Reference proteome</keyword>
<keyword evidence="9" id="KW-0282">Flagellum</keyword>
<dbReference type="Proteomes" id="UP000264541">
    <property type="component" value="Unassembled WGS sequence"/>
</dbReference>
<dbReference type="InterPro" id="IPR022524">
    <property type="entry name" value="FliH_Bacilli"/>
</dbReference>
<name>A0A372LST0_9BACI</name>
<evidence type="ECO:0000313" key="9">
    <source>
        <dbReference type="EMBL" id="RFU71285.1"/>
    </source>
</evidence>
<accession>A0A372LST0</accession>
<comment type="caution">
    <text evidence="9">The sequence shown here is derived from an EMBL/GenBank/DDBJ whole genome shotgun (WGS) entry which is preliminary data.</text>
</comment>
<evidence type="ECO:0000256" key="6">
    <source>
        <dbReference type="ARBA" id="ARBA00023225"/>
    </source>
</evidence>
<comment type="function">
    <text evidence="1">Needed for flagellar regrowth and assembly.</text>
</comment>
<keyword evidence="9" id="KW-0966">Cell projection</keyword>
<evidence type="ECO:0000259" key="8">
    <source>
        <dbReference type="Pfam" id="PF02108"/>
    </source>
</evidence>